<proteinExistence type="inferred from homology"/>
<dbReference type="EMBL" id="JAHBMH010000003">
    <property type="protein sequence ID" value="KAK1940220.1"/>
    <property type="molecule type" value="Genomic_DNA"/>
</dbReference>
<evidence type="ECO:0000256" key="3">
    <source>
        <dbReference type="ARBA" id="ARBA00022475"/>
    </source>
</evidence>
<comment type="similarity">
    <text evidence="8">Belongs to the TMEM147 family.</text>
</comment>
<keyword evidence="7 11" id="KW-0472">Membrane</keyword>
<keyword evidence="6 11" id="KW-1133">Transmembrane helix</keyword>
<feature type="transmembrane region" description="Helical" evidence="11">
    <location>
        <begin position="160"/>
        <end position="177"/>
    </location>
</feature>
<dbReference type="Pfam" id="PF09767">
    <property type="entry name" value="DUF2053"/>
    <property type="match status" value="1"/>
</dbReference>
<accession>A0AAD9LKX1</accession>
<gene>
    <name evidence="12" type="ORF">X943_000213</name>
</gene>
<keyword evidence="3" id="KW-1003">Cell membrane</keyword>
<evidence type="ECO:0000256" key="1">
    <source>
        <dbReference type="ARBA" id="ARBA00004477"/>
    </source>
</evidence>
<evidence type="ECO:0000256" key="8">
    <source>
        <dbReference type="ARBA" id="ARBA00034739"/>
    </source>
</evidence>
<dbReference type="GO" id="GO:0005789">
    <property type="term" value="C:endoplasmic reticulum membrane"/>
    <property type="evidence" value="ECO:0007669"/>
    <property type="project" value="UniProtKB-SubCell"/>
</dbReference>
<dbReference type="PANTHER" id="PTHR12869:SF0">
    <property type="entry name" value="BOS COMPLEX SUBUNIT TMEM147"/>
    <property type="match status" value="1"/>
</dbReference>
<evidence type="ECO:0000256" key="5">
    <source>
        <dbReference type="ARBA" id="ARBA00022824"/>
    </source>
</evidence>
<evidence type="ECO:0000313" key="13">
    <source>
        <dbReference type="Proteomes" id="UP001195914"/>
    </source>
</evidence>
<evidence type="ECO:0000256" key="7">
    <source>
        <dbReference type="ARBA" id="ARBA00023136"/>
    </source>
</evidence>
<dbReference type="PANTHER" id="PTHR12869">
    <property type="entry name" value="SMALL SEVEN TRANSMEMBRANE DOMAIN-CONTAINING PROTEIN"/>
    <property type="match status" value="1"/>
</dbReference>
<dbReference type="Proteomes" id="UP001195914">
    <property type="component" value="Unassembled WGS sequence"/>
</dbReference>
<organism evidence="12 13">
    <name type="scientific">Babesia divergens</name>
    <dbReference type="NCBI Taxonomy" id="32595"/>
    <lineage>
        <taxon>Eukaryota</taxon>
        <taxon>Sar</taxon>
        <taxon>Alveolata</taxon>
        <taxon>Apicomplexa</taxon>
        <taxon>Aconoidasida</taxon>
        <taxon>Piroplasmida</taxon>
        <taxon>Babesiidae</taxon>
        <taxon>Babesia</taxon>
    </lineage>
</organism>
<evidence type="ECO:0000256" key="9">
    <source>
        <dbReference type="ARBA" id="ARBA00034846"/>
    </source>
</evidence>
<evidence type="ECO:0000256" key="2">
    <source>
        <dbReference type="ARBA" id="ARBA00004651"/>
    </source>
</evidence>
<evidence type="ECO:0000256" key="6">
    <source>
        <dbReference type="ARBA" id="ARBA00022989"/>
    </source>
</evidence>
<dbReference type="GO" id="GO:0005886">
    <property type="term" value="C:plasma membrane"/>
    <property type="evidence" value="ECO:0007669"/>
    <property type="project" value="UniProtKB-SubCell"/>
</dbReference>
<sequence length="178" mass="19948">MKLLQVPTCIVIILAPYWILYNKTQLRENFNNGGLAVRAIGYYFLANCIKVFVMATGVPELIGNYLLGERVVISLLDCSIYIGLALSLRGNTNIVVGTGLGWSIPENIGRLTFETVRCAQQLDYSDRFMYAALRTNLHVLSSVVFAGIFFMWLRSKEKRCVYTSFAAIAMIIFPVLST</sequence>
<dbReference type="InterPro" id="IPR019164">
    <property type="entry name" value="TMEM147"/>
</dbReference>
<comment type="subcellular location">
    <subcellularLocation>
        <location evidence="2">Cell membrane</location>
        <topology evidence="2">Multi-pass membrane protein</topology>
    </subcellularLocation>
    <subcellularLocation>
        <location evidence="1">Endoplasmic reticulum membrane</location>
        <topology evidence="1">Multi-pass membrane protein</topology>
    </subcellularLocation>
</comment>
<reference evidence="12" key="1">
    <citation type="journal article" date="2014" name="Nucleic Acids Res.">
        <title>The evolutionary dynamics of variant antigen genes in Babesia reveal a history of genomic innovation underlying host-parasite interaction.</title>
        <authorList>
            <person name="Jackson A.P."/>
            <person name="Otto T.D."/>
            <person name="Darby A."/>
            <person name="Ramaprasad A."/>
            <person name="Xia D."/>
            <person name="Echaide I.E."/>
            <person name="Farber M."/>
            <person name="Gahlot S."/>
            <person name="Gamble J."/>
            <person name="Gupta D."/>
            <person name="Gupta Y."/>
            <person name="Jackson L."/>
            <person name="Malandrin L."/>
            <person name="Malas T.B."/>
            <person name="Moussa E."/>
            <person name="Nair M."/>
            <person name="Reid A.J."/>
            <person name="Sanders M."/>
            <person name="Sharma J."/>
            <person name="Tracey A."/>
            <person name="Quail M.A."/>
            <person name="Weir W."/>
            <person name="Wastling J.M."/>
            <person name="Hall N."/>
            <person name="Willadsen P."/>
            <person name="Lingelbach K."/>
            <person name="Shiels B."/>
            <person name="Tait A."/>
            <person name="Berriman M."/>
            <person name="Allred D.R."/>
            <person name="Pain A."/>
        </authorList>
    </citation>
    <scope>NUCLEOTIDE SEQUENCE</scope>
    <source>
        <strain evidence="12">1802A</strain>
    </source>
</reference>
<name>A0AAD9LKX1_BABDI</name>
<reference evidence="12" key="2">
    <citation type="submission" date="2021-05" db="EMBL/GenBank/DDBJ databases">
        <authorList>
            <person name="Pain A."/>
        </authorList>
    </citation>
    <scope>NUCLEOTIDE SEQUENCE</scope>
    <source>
        <strain evidence="12">1802A</strain>
    </source>
</reference>
<feature type="transmembrane region" description="Helical" evidence="11">
    <location>
        <begin position="135"/>
        <end position="153"/>
    </location>
</feature>
<evidence type="ECO:0000256" key="10">
    <source>
        <dbReference type="ARBA" id="ARBA00034899"/>
    </source>
</evidence>
<evidence type="ECO:0000256" key="4">
    <source>
        <dbReference type="ARBA" id="ARBA00022692"/>
    </source>
</evidence>
<protein>
    <recommendedName>
        <fullName evidence="9">BOS complex subunit TMEM147</fullName>
    </recommendedName>
    <alternativeName>
        <fullName evidence="10">Transmembrane protein 147</fullName>
    </alternativeName>
</protein>
<evidence type="ECO:0000256" key="11">
    <source>
        <dbReference type="SAM" id="Phobius"/>
    </source>
</evidence>
<keyword evidence="13" id="KW-1185">Reference proteome</keyword>
<keyword evidence="4 11" id="KW-0812">Transmembrane</keyword>
<keyword evidence="5" id="KW-0256">Endoplasmic reticulum</keyword>
<feature type="transmembrane region" description="Helical" evidence="11">
    <location>
        <begin position="40"/>
        <end position="59"/>
    </location>
</feature>
<evidence type="ECO:0000313" key="12">
    <source>
        <dbReference type="EMBL" id="KAK1940220.1"/>
    </source>
</evidence>
<dbReference type="AlphaFoldDB" id="A0AAD9LKX1"/>
<comment type="caution">
    <text evidence="12">The sequence shown here is derived from an EMBL/GenBank/DDBJ whole genome shotgun (WGS) entry which is preliminary data.</text>
</comment>